<accession>A0ABP1W650</accession>
<feature type="chain" id="PRO_5047200293" evidence="3">
    <location>
        <begin position="22"/>
        <end position="427"/>
    </location>
</feature>
<dbReference type="EMBL" id="CAKZ01000073">
    <property type="protein sequence ID" value="CCJ80802.1"/>
    <property type="molecule type" value="Genomic_DNA"/>
</dbReference>
<feature type="signal peptide" evidence="3">
    <location>
        <begin position="1"/>
        <end position="21"/>
    </location>
</feature>
<reference evidence="5" key="1">
    <citation type="journal article" date="2012" name="PLoS ONE">
        <title>Comparative analysis of genome sequences covering the seven cronobacter species.</title>
        <authorList>
            <person name="Joseph S."/>
            <person name="Desai P."/>
            <person name="Ji Y."/>
            <person name="Cummings C.A."/>
            <person name="Shih R."/>
            <person name="Degoricija L."/>
            <person name="Rico A."/>
            <person name="Brzoska P."/>
            <person name="Hamby S.E."/>
            <person name="Masood N."/>
            <person name="Hariri S."/>
            <person name="Sonbol H."/>
            <person name="Chuzhanova N."/>
            <person name="McClelland M."/>
            <person name="Furtado M.R."/>
            <person name="Forsythe S.J."/>
        </authorList>
    </citation>
    <scope>NUCLEOTIDE SEQUENCE [LARGE SCALE GENOMIC DNA]</scope>
    <source>
        <strain evidence="5">1210</strain>
    </source>
</reference>
<evidence type="ECO:0000256" key="3">
    <source>
        <dbReference type="SAM" id="SignalP"/>
    </source>
</evidence>
<name>A0ABP1W650_9ENTR</name>
<gene>
    <name evidence="4" type="ORF">BN134_1527</name>
</gene>
<feature type="coiled-coil region" evidence="1">
    <location>
        <begin position="230"/>
        <end position="294"/>
    </location>
</feature>
<keyword evidence="2" id="KW-0812">Transmembrane</keyword>
<comment type="caution">
    <text evidence="4">The sequence shown here is derived from an EMBL/GenBank/DDBJ whole genome shotgun (WGS) entry which is preliminary data.</text>
</comment>
<keyword evidence="3" id="KW-0732">Signal</keyword>
<dbReference type="PANTHER" id="PTHR32309">
    <property type="entry name" value="TYROSINE-PROTEIN KINASE"/>
    <property type="match status" value="1"/>
</dbReference>
<evidence type="ECO:0000256" key="2">
    <source>
        <dbReference type="SAM" id="Phobius"/>
    </source>
</evidence>
<keyword evidence="5" id="KW-1185">Reference proteome</keyword>
<organism evidence="4 5">
    <name type="scientific">Cronobacter dublinensis 1210</name>
    <dbReference type="NCBI Taxonomy" id="1208656"/>
    <lineage>
        <taxon>Bacteria</taxon>
        <taxon>Pseudomonadati</taxon>
        <taxon>Pseudomonadota</taxon>
        <taxon>Gammaproteobacteria</taxon>
        <taxon>Enterobacterales</taxon>
        <taxon>Enterobacteriaceae</taxon>
        <taxon>Cronobacter</taxon>
    </lineage>
</organism>
<protein>
    <submittedName>
        <fullName evidence="4">Capsular polysaccharide export system inner membrane protein KpsE</fullName>
    </submittedName>
</protein>
<dbReference type="PANTHER" id="PTHR32309:SF13">
    <property type="entry name" value="FERRIC ENTEROBACTIN TRANSPORT PROTEIN FEPE"/>
    <property type="match status" value="1"/>
</dbReference>
<keyword evidence="2" id="KW-0472">Membrane</keyword>
<evidence type="ECO:0000313" key="5">
    <source>
        <dbReference type="Proteomes" id="UP000009342"/>
    </source>
</evidence>
<keyword evidence="1" id="KW-0175">Coiled coil</keyword>
<evidence type="ECO:0000256" key="1">
    <source>
        <dbReference type="SAM" id="Coils"/>
    </source>
</evidence>
<dbReference type="InterPro" id="IPR050445">
    <property type="entry name" value="Bact_polysacc_biosynth/exp"/>
</dbReference>
<dbReference type="Proteomes" id="UP000009342">
    <property type="component" value="Unassembled WGS sequence"/>
</dbReference>
<evidence type="ECO:0000313" key="4">
    <source>
        <dbReference type="EMBL" id="CCJ80802.1"/>
    </source>
</evidence>
<proteinExistence type="predicted"/>
<feature type="transmembrane region" description="Helical" evidence="2">
    <location>
        <begin position="398"/>
        <end position="422"/>
    </location>
</feature>
<sequence>MLAALCLSTTLFLLAMSEINAGSHKNIFYKNNFLSFIHKINGIQTVLNKIKLFLAGMRQRDISRGVRVFQCHSAKILIGAPMLLLAVYLLIFSQPRYVSESQVVIKRASDIESGSLNIGLLMGAANPSSAEDALYLKEYLHSPDLLKTLDRQLDFKKAFGASGLDLFYHLSANATAEEFLDYYRHRIAIRYDNKNGLLTIETQGFTPQFALRFNQAVLKESERFINELSHQIARDQQAFAEGELEKARQRLDASKSALLAFQNRNQMLDPQASAVAASSAVNNLTEQKIRLETELRTLLTYLREDAPPVVTTKNTLASINAQIDKEKNSITAPEGNRLNRVAADFDELKSRVTFDTDLYQLALTAIEKTRVEAARKLKSLSVISSPQLAEESRYPETLYLLACGLLICSLLFGTLKLLLAIIDDHRV</sequence>
<keyword evidence="2" id="KW-1133">Transmembrane helix</keyword>